<dbReference type="Gene3D" id="2.30.110.10">
    <property type="entry name" value="Electron Transport, Fmn-binding Protein, Chain A"/>
    <property type="match status" value="1"/>
</dbReference>
<reference evidence="4 5" key="1">
    <citation type="submission" date="2020-07" db="EMBL/GenBank/DDBJ databases">
        <title>Complete genome and description of Corynebacterium incognita strain Marseille-Q3630 sp. nov.</title>
        <authorList>
            <person name="Boxberger M."/>
        </authorList>
    </citation>
    <scope>NUCLEOTIDE SEQUENCE [LARGE SCALE GENOMIC DNA]</scope>
    <source>
        <strain evidence="4 5">Marseille-Q3630</strain>
    </source>
</reference>
<dbReference type="KEGG" id="cik:H0194_08695"/>
<keyword evidence="2" id="KW-0560">Oxidoreductase</keyword>
<dbReference type="SMART" id="SM00903">
    <property type="entry name" value="Flavin_Reduct"/>
    <property type="match status" value="1"/>
</dbReference>
<gene>
    <name evidence="4" type="ORF">H0194_08695</name>
</gene>
<evidence type="ECO:0000256" key="1">
    <source>
        <dbReference type="ARBA" id="ARBA00008898"/>
    </source>
</evidence>
<evidence type="ECO:0000259" key="3">
    <source>
        <dbReference type="SMART" id="SM00903"/>
    </source>
</evidence>
<dbReference type="GO" id="GO:0010181">
    <property type="term" value="F:FMN binding"/>
    <property type="evidence" value="ECO:0007669"/>
    <property type="project" value="InterPro"/>
</dbReference>
<dbReference type="AlphaFoldDB" id="A0A7G7CNG7"/>
<dbReference type="InterPro" id="IPR002563">
    <property type="entry name" value="Flavin_Rdtase-like_dom"/>
</dbReference>
<evidence type="ECO:0000256" key="2">
    <source>
        <dbReference type="ARBA" id="ARBA00023002"/>
    </source>
</evidence>
<keyword evidence="5" id="KW-1185">Reference proteome</keyword>
<dbReference type="SUPFAM" id="SSF50475">
    <property type="entry name" value="FMN-binding split barrel"/>
    <property type="match status" value="1"/>
</dbReference>
<accession>A0A7G7CNG7</accession>
<dbReference type="EMBL" id="CP059404">
    <property type="protein sequence ID" value="QNE89133.1"/>
    <property type="molecule type" value="Genomic_DNA"/>
</dbReference>
<evidence type="ECO:0000313" key="4">
    <source>
        <dbReference type="EMBL" id="QNE89133.1"/>
    </source>
</evidence>
<evidence type="ECO:0000313" key="5">
    <source>
        <dbReference type="Proteomes" id="UP000515743"/>
    </source>
</evidence>
<dbReference type="InterPro" id="IPR012349">
    <property type="entry name" value="Split_barrel_FMN-bd"/>
</dbReference>
<dbReference type="PANTHER" id="PTHR30466">
    <property type="entry name" value="FLAVIN REDUCTASE"/>
    <property type="match status" value="1"/>
</dbReference>
<dbReference type="RefSeq" id="WP_185175511.1">
    <property type="nucleotide sequence ID" value="NZ_CP059404.1"/>
</dbReference>
<name>A0A7G7CNG7_9CORY</name>
<sequence>MSPDSVSTTATIDSAQLRRVLGAAPTSVIAVAGLDGEEPVGMIVGSFVGISLEPPIAGVCIQLSSSTWPRLRELPRLGLSVLSDVNRAQVRQLAGPASQRFAGVGWEERSGAVLIDGACAQLTATVAEEQIIGDHYFAVLSLDSVALPAASEQESELRPLVFHASELKVPVAN</sequence>
<dbReference type="Proteomes" id="UP000515743">
    <property type="component" value="Chromosome"/>
</dbReference>
<organism evidence="4 5">
    <name type="scientific">Corynebacterium incognita</name>
    <dbReference type="NCBI Taxonomy" id="2754725"/>
    <lineage>
        <taxon>Bacteria</taxon>
        <taxon>Bacillati</taxon>
        <taxon>Actinomycetota</taxon>
        <taxon>Actinomycetes</taxon>
        <taxon>Mycobacteriales</taxon>
        <taxon>Corynebacteriaceae</taxon>
        <taxon>Corynebacterium</taxon>
    </lineage>
</organism>
<dbReference type="PANTHER" id="PTHR30466:SF11">
    <property type="entry name" value="FLAVIN-DEPENDENT MONOOXYGENASE, REDUCTASE SUBUNIT HSAB"/>
    <property type="match status" value="1"/>
</dbReference>
<comment type="similarity">
    <text evidence="1">Belongs to the non-flavoprotein flavin reductase family.</text>
</comment>
<feature type="domain" description="Flavin reductase like" evidence="3">
    <location>
        <begin position="21"/>
        <end position="169"/>
    </location>
</feature>
<dbReference type="Pfam" id="PF01613">
    <property type="entry name" value="Flavin_Reduct"/>
    <property type="match status" value="1"/>
</dbReference>
<dbReference type="InterPro" id="IPR050268">
    <property type="entry name" value="NADH-dep_flavin_reductase"/>
</dbReference>
<dbReference type="GO" id="GO:0042602">
    <property type="term" value="F:riboflavin reductase (NADPH) activity"/>
    <property type="evidence" value="ECO:0007669"/>
    <property type="project" value="TreeGrafter"/>
</dbReference>
<proteinExistence type="inferred from homology"/>
<protein>
    <submittedName>
        <fullName evidence="4">Flavin reductase family protein</fullName>
    </submittedName>
</protein>